<dbReference type="AlphaFoldDB" id="A0A377PFH4"/>
<evidence type="ECO:0000256" key="1">
    <source>
        <dbReference type="SAM" id="SignalP"/>
    </source>
</evidence>
<proteinExistence type="predicted"/>
<feature type="signal peptide" evidence="1">
    <location>
        <begin position="1"/>
        <end position="26"/>
    </location>
</feature>
<sequence>MSFSLRKLKQVILISSFCFISTGGYAANIAKTAEDAMNCDPDAGDNDIGYGSCPFLGSIYDTDPAFKKDLDDALKSAGLTGLTGNKVH</sequence>
<reference evidence="2 3" key="1">
    <citation type="submission" date="2018-06" db="EMBL/GenBank/DDBJ databases">
        <authorList>
            <consortium name="Pathogen Informatics"/>
            <person name="Doyle S."/>
        </authorList>
    </citation>
    <scope>NUCLEOTIDE SEQUENCE [LARGE SCALE GENOMIC DNA]</scope>
    <source>
        <strain evidence="2 3">NCTC8105</strain>
    </source>
</reference>
<gene>
    <name evidence="2" type="ORF">NCTC8105_01146</name>
</gene>
<evidence type="ECO:0000313" key="3">
    <source>
        <dbReference type="Proteomes" id="UP000254821"/>
    </source>
</evidence>
<dbReference type="Proteomes" id="UP000254821">
    <property type="component" value="Unassembled WGS sequence"/>
</dbReference>
<dbReference type="EMBL" id="UGHP01000001">
    <property type="protein sequence ID" value="STQ79087.1"/>
    <property type="molecule type" value="Genomic_DNA"/>
</dbReference>
<protein>
    <submittedName>
        <fullName evidence="2">Uncharacterized protein</fullName>
    </submittedName>
</protein>
<accession>A0A377PFH4</accession>
<evidence type="ECO:0000313" key="2">
    <source>
        <dbReference type="EMBL" id="STQ79087.1"/>
    </source>
</evidence>
<feature type="chain" id="PRO_5017060600" evidence="1">
    <location>
        <begin position="27"/>
        <end position="88"/>
    </location>
</feature>
<keyword evidence="1" id="KW-0732">Signal</keyword>
<name>A0A377PFH4_HAFAL</name>
<organism evidence="2 3">
    <name type="scientific">Hafnia alvei</name>
    <dbReference type="NCBI Taxonomy" id="569"/>
    <lineage>
        <taxon>Bacteria</taxon>
        <taxon>Pseudomonadati</taxon>
        <taxon>Pseudomonadota</taxon>
        <taxon>Gammaproteobacteria</taxon>
        <taxon>Enterobacterales</taxon>
        <taxon>Hafniaceae</taxon>
        <taxon>Hafnia</taxon>
    </lineage>
</organism>